<dbReference type="InterPro" id="IPR036047">
    <property type="entry name" value="F-box-like_dom_sf"/>
</dbReference>
<dbReference type="Proteomes" id="UP000029121">
    <property type="component" value="Unassembled WGS sequence"/>
</dbReference>
<evidence type="ECO:0000313" key="3">
    <source>
        <dbReference type="Proteomes" id="UP000029121"/>
    </source>
</evidence>
<feature type="non-terminal residue" evidence="2">
    <location>
        <position position="137"/>
    </location>
</feature>
<organism evidence="2 3">
    <name type="scientific">Capsella rubella</name>
    <dbReference type="NCBI Taxonomy" id="81985"/>
    <lineage>
        <taxon>Eukaryota</taxon>
        <taxon>Viridiplantae</taxon>
        <taxon>Streptophyta</taxon>
        <taxon>Embryophyta</taxon>
        <taxon>Tracheophyta</taxon>
        <taxon>Spermatophyta</taxon>
        <taxon>Magnoliopsida</taxon>
        <taxon>eudicotyledons</taxon>
        <taxon>Gunneridae</taxon>
        <taxon>Pentapetalae</taxon>
        <taxon>rosids</taxon>
        <taxon>malvids</taxon>
        <taxon>Brassicales</taxon>
        <taxon>Brassicaceae</taxon>
        <taxon>Camelineae</taxon>
        <taxon>Capsella</taxon>
    </lineage>
</organism>
<dbReference type="InterPro" id="IPR050796">
    <property type="entry name" value="SCF_F-box_component"/>
</dbReference>
<dbReference type="EMBL" id="KB870812">
    <property type="protein sequence ID" value="EOA14767.1"/>
    <property type="molecule type" value="Genomic_DNA"/>
</dbReference>
<proteinExistence type="predicted"/>
<evidence type="ECO:0000259" key="1">
    <source>
        <dbReference type="PROSITE" id="PS50181"/>
    </source>
</evidence>
<dbReference type="InterPro" id="IPR001810">
    <property type="entry name" value="F-box_dom"/>
</dbReference>
<evidence type="ECO:0000313" key="2">
    <source>
        <dbReference type="EMBL" id="EOA14767.1"/>
    </source>
</evidence>
<dbReference type="Gene3D" id="1.20.1280.50">
    <property type="match status" value="1"/>
</dbReference>
<dbReference type="SMART" id="SM00256">
    <property type="entry name" value="FBOX"/>
    <property type="match status" value="1"/>
</dbReference>
<dbReference type="Pfam" id="PF07734">
    <property type="entry name" value="FBA_1"/>
    <property type="match status" value="1"/>
</dbReference>
<dbReference type="InterPro" id="IPR006527">
    <property type="entry name" value="F-box-assoc_dom_typ1"/>
</dbReference>
<dbReference type="PROSITE" id="PS50181">
    <property type="entry name" value="FBOX"/>
    <property type="match status" value="1"/>
</dbReference>
<dbReference type="CDD" id="cd22157">
    <property type="entry name" value="F-box_AtFBW1-like"/>
    <property type="match status" value="1"/>
</dbReference>
<name>R0EZL9_9BRAS</name>
<dbReference type="SUPFAM" id="SSF81383">
    <property type="entry name" value="F-box domain"/>
    <property type="match status" value="1"/>
</dbReference>
<dbReference type="Pfam" id="PF00646">
    <property type="entry name" value="F-box"/>
    <property type="match status" value="1"/>
</dbReference>
<reference evidence="3" key="1">
    <citation type="journal article" date="2013" name="Nat. Genet.">
        <title>The Capsella rubella genome and the genomic consequences of rapid mating system evolution.</title>
        <authorList>
            <person name="Slotte T."/>
            <person name="Hazzouri K.M."/>
            <person name="Agren J.A."/>
            <person name="Koenig D."/>
            <person name="Maumus F."/>
            <person name="Guo Y.L."/>
            <person name="Steige K."/>
            <person name="Platts A.E."/>
            <person name="Escobar J.S."/>
            <person name="Newman L.K."/>
            <person name="Wang W."/>
            <person name="Mandakova T."/>
            <person name="Vello E."/>
            <person name="Smith L.M."/>
            <person name="Henz S.R."/>
            <person name="Steffen J."/>
            <person name="Takuno S."/>
            <person name="Brandvain Y."/>
            <person name="Coop G."/>
            <person name="Andolfatto P."/>
            <person name="Hu T.T."/>
            <person name="Blanchette M."/>
            <person name="Clark R.M."/>
            <person name="Quesneville H."/>
            <person name="Nordborg M."/>
            <person name="Gaut B.S."/>
            <person name="Lysak M.A."/>
            <person name="Jenkins J."/>
            <person name="Grimwood J."/>
            <person name="Chapman J."/>
            <person name="Prochnik S."/>
            <person name="Shu S."/>
            <person name="Rokhsar D."/>
            <person name="Schmutz J."/>
            <person name="Weigel D."/>
            <person name="Wright S.I."/>
        </authorList>
    </citation>
    <scope>NUCLEOTIDE SEQUENCE [LARGE SCALE GENOMIC DNA]</scope>
    <source>
        <strain evidence="3">cv. Monte Gargano</strain>
    </source>
</reference>
<accession>R0EZL9</accession>
<sequence>MRELPFELLEEILARVPVKSLTRFICVCKSWRSLFQDERFIRQHMTHAQTRIMSFRGWETPPCHFSYAVGKLETIVEEVKLNIGDESLLLNSSLIGHCHGLFCLDLEDTTFGVWNPALREFRRIQTRHLNNWAEMGF</sequence>
<keyword evidence="3" id="KW-1185">Reference proteome</keyword>
<dbReference type="PANTHER" id="PTHR31672">
    <property type="entry name" value="BNACNNG10540D PROTEIN"/>
    <property type="match status" value="1"/>
</dbReference>
<dbReference type="AlphaFoldDB" id="R0EZL9"/>
<dbReference type="PANTHER" id="PTHR31672:SF13">
    <property type="entry name" value="F-BOX PROTEIN CPR30-LIKE"/>
    <property type="match status" value="1"/>
</dbReference>
<feature type="domain" description="F-box" evidence="1">
    <location>
        <begin position="1"/>
        <end position="44"/>
    </location>
</feature>
<gene>
    <name evidence="2" type="ORF">CARUB_v10028064mg</name>
</gene>
<protein>
    <recommendedName>
        <fullName evidence="1">F-box domain-containing protein</fullName>
    </recommendedName>
</protein>